<evidence type="ECO:0000256" key="5">
    <source>
        <dbReference type="RuleBase" id="RU000499"/>
    </source>
</evidence>
<evidence type="ECO:0000256" key="2">
    <source>
        <dbReference type="ARBA" id="ARBA00022559"/>
    </source>
</evidence>
<dbReference type="AlphaFoldDB" id="A0A8B6X276"/>
<reference evidence="7" key="1">
    <citation type="journal article" date="2000" name="Cell. Mol. Life Sci.">
        <title>The glutathione peroxidases.</title>
        <authorList>
            <person name="Arthur J.R."/>
        </authorList>
    </citation>
    <scope>NUCLEOTIDE SEQUENCE</scope>
</reference>
<dbReference type="Pfam" id="PF00255">
    <property type="entry name" value="GSHPx"/>
    <property type="match status" value="1"/>
</dbReference>
<dbReference type="OrthoDB" id="9785502at2"/>
<feature type="active site" evidence="4">
    <location>
        <position position="36"/>
    </location>
</feature>
<dbReference type="InterPro" id="IPR029759">
    <property type="entry name" value="GPX_AS"/>
</dbReference>
<dbReference type="GO" id="GO:0004601">
    <property type="term" value="F:peroxidase activity"/>
    <property type="evidence" value="ECO:0007669"/>
    <property type="project" value="UniProtKB-KW"/>
</dbReference>
<name>A0A8B6X276_9BURK</name>
<evidence type="ECO:0000313" key="6">
    <source>
        <dbReference type="Proteomes" id="UP000675920"/>
    </source>
</evidence>
<keyword evidence="2 5" id="KW-0575">Peroxidase</keyword>
<evidence type="ECO:0000256" key="1">
    <source>
        <dbReference type="ARBA" id="ARBA00006926"/>
    </source>
</evidence>
<proteinExistence type="inferred from homology"/>
<evidence type="ECO:0000256" key="4">
    <source>
        <dbReference type="PIRSR" id="PIRSR000303-1"/>
    </source>
</evidence>
<organism evidence="6 7">
    <name type="scientific">Derxia gummosa DSM 723</name>
    <dbReference type="NCBI Taxonomy" id="1121388"/>
    <lineage>
        <taxon>Bacteria</taxon>
        <taxon>Pseudomonadati</taxon>
        <taxon>Pseudomonadota</taxon>
        <taxon>Betaproteobacteria</taxon>
        <taxon>Burkholderiales</taxon>
        <taxon>Alcaligenaceae</taxon>
        <taxon>Derxia</taxon>
    </lineage>
</organism>
<dbReference type="PRINTS" id="PR01011">
    <property type="entry name" value="GLUTPROXDASE"/>
</dbReference>
<dbReference type="InterPro" id="IPR000889">
    <property type="entry name" value="Glutathione_peroxidase"/>
</dbReference>
<keyword evidence="3 5" id="KW-0560">Oxidoreductase</keyword>
<sequence>MTLPQDIELTRLDGSTTTTGDFAGKVLLIVNTASRCGFTPQYEGLEKLHETYAARGLVVMGFPCNQFGQQEPGDAAEIGAFCSTKFGVGFPMFAKVEVNGERAHPLYRHLKSAAPGLLGIEAIKWNFTKFLVARDGRVVSRHAPTTSPESLVAEIEALL</sequence>
<dbReference type="InterPro" id="IPR036249">
    <property type="entry name" value="Thioredoxin-like_sf"/>
</dbReference>
<dbReference type="PANTHER" id="PTHR11592:SF78">
    <property type="entry name" value="GLUTATHIONE PEROXIDASE"/>
    <property type="match status" value="1"/>
</dbReference>
<accession>A0A8B6X276</accession>
<comment type="similarity">
    <text evidence="1 5">Belongs to the glutathione peroxidase family.</text>
</comment>
<reference evidence="7" key="2">
    <citation type="submission" date="2025-08" db="UniProtKB">
        <authorList>
            <consortium name="RefSeq"/>
        </authorList>
    </citation>
    <scope>IDENTIFICATION</scope>
</reference>
<dbReference type="GO" id="GO:0034599">
    <property type="term" value="P:cellular response to oxidative stress"/>
    <property type="evidence" value="ECO:0007669"/>
    <property type="project" value="TreeGrafter"/>
</dbReference>
<evidence type="ECO:0000313" key="7">
    <source>
        <dbReference type="RefSeq" id="WP_028310716.1"/>
    </source>
</evidence>
<dbReference type="FunFam" id="3.40.30.10:FF:000010">
    <property type="entry name" value="Glutathione peroxidase"/>
    <property type="match status" value="1"/>
</dbReference>
<dbReference type="PANTHER" id="PTHR11592">
    <property type="entry name" value="GLUTATHIONE PEROXIDASE"/>
    <property type="match status" value="1"/>
</dbReference>
<dbReference type="Proteomes" id="UP000675920">
    <property type="component" value="Unplaced"/>
</dbReference>
<dbReference type="PROSITE" id="PS00460">
    <property type="entry name" value="GLUTATHIONE_PEROXID_1"/>
    <property type="match status" value="1"/>
</dbReference>
<dbReference type="CDD" id="cd00340">
    <property type="entry name" value="GSH_Peroxidase"/>
    <property type="match status" value="1"/>
</dbReference>
<dbReference type="PROSITE" id="PS51355">
    <property type="entry name" value="GLUTATHIONE_PEROXID_3"/>
    <property type="match status" value="1"/>
</dbReference>
<dbReference type="RefSeq" id="WP_028310716.1">
    <property type="nucleotide sequence ID" value="NZ_AXWS01000007.1"/>
</dbReference>
<dbReference type="PIRSF" id="PIRSF000303">
    <property type="entry name" value="Glutathion_perox"/>
    <property type="match status" value="1"/>
</dbReference>
<evidence type="ECO:0000256" key="3">
    <source>
        <dbReference type="ARBA" id="ARBA00023002"/>
    </source>
</evidence>
<protein>
    <recommendedName>
        <fullName evidence="5">Glutathione peroxidase</fullName>
    </recommendedName>
</protein>
<dbReference type="SUPFAM" id="SSF52833">
    <property type="entry name" value="Thioredoxin-like"/>
    <property type="match status" value="1"/>
</dbReference>
<dbReference type="Gene3D" id="3.40.30.10">
    <property type="entry name" value="Glutaredoxin"/>
    <property type="match status" value="1"/>
</dbReference>
<keyword evidence="6" id="KW-1185">Reference proteome</keyword>